<evidence type="ECO:0000256" key="1">
    <source>
        <dbReference type="ARBA" id="ARBA00006865"/>
    </source>
</evidence>
<dbReference type="InterPro" id="IPR013320">
    <property type="entry name" value="ConA-like_dom_sf"/>
</dbReference>
<dbReference type="PANTHER" id="PTHR10963">
    <property type="entry name" value="GLYCOSYL HYDROLASE-RELATED"/>
    <property type="match status" value="1"/>
</dbReference>
<gene>
    <name evidence="3" type="ORF">ACF1HC_08705</name>
</gene>
<name>A0ABW6YS70_9ACTN</name>
<dbReference type="Proteomes" id="UP001603418">
    <property type="component" value="Unassembled WGS sequence"/>
</dbReference>
<organism evidence="3 4">
    <name type="scientific">Streptomyces eurythermus</name>
    <dbReference type="NCBI Taxonomy" id="42237"/>
    <lineage>
        <taxon>Bacteria</taxon>
        <taxon>Bacillati</taxon>
        <taxon>Actinomycetota</taxon>
        <taxon>Actinomycetes</taxon>
        <taxon>Kitasatosporales</taxon>
        <taxon>Streptomycetaceae</taxon>
        <taxon>Streptomyces</taxon>
    </lineage>
</organism>
<protein>
    <submittedName>
        <fullName evidence="3">Glycoside hydrolase family 16 protein</fullName>
    </submittedName>
</protein>
<proteinExistence type="inferred from homology"/>
<dbReference type="CDD" id="cd00413">
    <property type="entry name" value="Glyco_hydrolase_16"/>
    <property type="match status" value="1"/>
</dbReference>
<dbReference type="InterPro" id="IPR050546">
    <property type="entry name" value="Glycosyl_Hydrlase_16"/>
</dbReference>
<keyword evidence="4" id="KW-1185">Reference proteome</keyword>
<dbReference type="InterPro" id="IPR000757">
    <property type="entry name" value="Beta-glucanase-like"/>
</dbReference>
<comment type="similarity">
    <text evidence="1">Belongs to the glycosyl hydrolase 16 family.</text>
</comment>
<accession>A0ABW6YS70</accession>
<evidence type="ECO:0000313" key="4">
    <source>
        <dbReference type="Proteomes" id="UP001603418"/>
    </source>
</evidence>
<dbReference type="RefSeq" id="WP_030775794.1">
    <property type="nucleotide sequence ID" value="NZ_JBEYZS010000227.1"/>
</dbReference>
<comment type="caution">
    <text evidence="3">The sequence shown here is derived from an EMBL/GenBank/DDBJ whole genome shotgun (WGS) entry which is preliminary data.</text>
</comment>
<dbReference type="PANTHER" id="PTHR10963:SF55">
    <property type="entry name" value="GLYCOSIDE HYDROLASE FAMILY 16 PROTEIN"/>
    <property type="match status" value="1"/>
</dbReference>
<keyword evidence="3" id="KW-0378">Hydrolase</keyword>
<dbReference type="GO" id="GO:0016787">
    <property type="term" value="F:hydrolase activity"/>
    <property type="evidence" value="ECO:0007669"/>
    <property type="project" value="UniProtKB-KW"/>
</dbReference>
<sequence length="305" mass="33267">MTRRIPLGRRTATATVILVLAAIGGLAPVRGPAAHAVPGAPTVPAEHVPAVRAATASVATAAERYGWGTPLPQASDEFDYGSPAAPAKPDPVKWEQAGDEDGCWPGNGRLGGHRCAENSGVVGGVLRQVGETNGDTGWLASRFGQRYGRWEARVRSSETGLEGREVTERYQPLLILWPDSERWPQDGEYDYLENDTPGGDCAQAYLHYPHDENVPVQQEWATTCGTDMTEWHTIAIEWTPDHVRGYVDGQQTYSFSGGADEVRRCIQCAPSMHQTIQLDSTLPDPDTPVRAAVYEVDWVRTYALD</sequence>
<dbReference type="Gene3D" id="2.60.120.200">
    <property type="match status" value="1"/>
</dbReference>
<dbReference type="EMBL" id="JBICBM010000004">
    <property type="protein sequence ID" value="MFF9881675.1"/>
    <property type="molecule type" value="Genomic_DNA"/>
</dbReference>
<dbReference type="SUPFAM" id="SSF49899">
    <property type="entry name" value="Concanavalin A-like lectins/glucanases"/>
    <property type="match status" value="1"/>
</dbReference>
<dbReference type="PROSITE" id="PS51762">
    <property type="entry name" value="GH16_2"/>
    <property type="match status" value="1"/>
</dbReference>
<evidence type="ECO:0000259" key="2">
    <source>
        <dbReference type="PROSITE" id="PS51762"/>
    </source>
</evidence>
<evidence type="ECO:0000313" key="3">
    <source>
        <dbReference type="EMBL" id="MFF9881675.1"/>
    </source>
</evidence>
<reference evidence="3 4" key="1">
    <citation type="submission" date="2024-10" db="EMBL/GenBank/DDBJ databases">
        <title>The Natural Products Discovery Center: Release of the First 8490 Sequenced Strains for Exploring Actinobacteria Biosynthetic Diversity.</title>
        <authorList>
            <person name="Kalkreuter E."/>
            <person name="Kautsar S.A."/>
            <person name="Yang D."/>
            <person name="Bader C.D."/>
            <person name="Teijaro C.N."/>
            <person name="Fluegel L."/>
            <person name="Davis C.M."/>
            <person name="Simpson J.R."/>
            <person name="Lauterbach L."/>
            <person name="Steele A.D."/>
            <person name="Gui C."/>
            <person name="Meng S."/>
            <person name="Li G."/>
            <person name="Viehrig K."/>
            <person name="Ye F."/>
            <person name="Su P."/>
            <person name="Kiefer A.F."/>
            <person name="Nichols A."/>
            <person name="Cepeda A.J."/>
            <person name="Yan W."/>
            <person name="Fan B."/>
            <person name="Jiang Y."/>
            <person name="Adhikari A."/>
            <person name="Zheng C.-J."/>
            <person name="Schuster L."/>
            <person name="Cowan T.M."/>
            <person name="Smanski M.J."/>
            <person name="Chevrette M.G."/>
            <person name="De Carvalho L.P.S."/>
            <person name="Shen B."/>
        </authorList>
    </citation>
    <scope>NUCLEOTIDE SEQUENCE [LARGE SCALE GENOMIC DNA]</scope>
    <source>
        <strain evidence="3 4">NPDC013366</strain>
    </source>
</reference>
<feature type="domain" description="GH16" evidence="2">
    <location>
        <begin position="64"/>
        <end position="305"/>
    </location>
</feature>